<evidence type="ECO:0000256" key="1">
    <source>
        <dbReference type="SAM" id="MobiDB-lite"/>
    </source>
</evidence>
<reference evidence="2" key="1">
    <citation type="submission" date="2018-02" db="EMBL/GenBank/DDBJ databases">
        <title>Rhizophora mucronata_Transcriptome.</title>
        <authorList>
            <person name="Meera S.P."/>
            <person name="Sreeshan A."/>
            <person name="Augustine A."/>
        </authorList>
    </citation>
    <scope>NUCLEOTIDE SEQUENCE</scope>
    <source>
        <tissue evidence="2">Leaf</tissue>
    </source>
</reference>
<dbReference type="EMBL" id="GGEC01089353">
    <property type="protein sequence ID" value="MBX69837.1"/>
    <property type="molecule type" value="Transcribed_RNA"/>
</dbReference>
<sequence length="21" mass="2346">MLLQVGDPLFGRGKFSNSDTY</sequence>
<proteinExistence type="predicted"/>
<accession>A0A2P2QS76</accession>
<dbReference type="AlphaFoldDB" id="A0A2P2QS76"/>
<name>A0A2P2QS76_RHIMU</name>
<feature type="region of interest" description="Disordered" evidence="1">
    <location>
        <begin position="1"/>
        <end position="21"/>
    </location>
</feature>
<organism evidence="2">
    <name type="scientific">Rhizophora mucronata</name>
    <name type="common">Asiatic mangrove</name>
    <dbReference type="NCBI Taxonomy" id="61149"/>
    <lineage>
        <taxon>Eukaryota</taxon>
        <taxon>Viridiplantae</taxon>
        <taxon>Streptophyta</taxon>
        <taxon>Embryophyta</taxon>
        <taxon>Tracheophyta</taxon>
        <taxon>Spermatophyta</taxon>
        <taxon>Magnoliopsida</taxon>
        <taxon>eudicotyledons</taxon>
        <taxon>Gunneridae</taxon>
        <taxon>Pentapetalae</taxon>
        <taxon>rosids</taxon>
        <taxon>fabids</taxon>
        <taxon>Malpighiales</taxon>
        <taxon>Rhizophoraceae</taxon>
        <taxon>Rhizophora</taxon>
    </lineage>
</organism>
<protein>
    <submittedName>
        <fullName evidence="2">Uncharacterized protein</fullName>
    </submittedName>
</protein>
<evidence type="ECO:0000313" key="2">
    <source>
        <dbReference type="EMBL" id="MBX69837.1"/>
    </source>
</evidence>